<feature type="transmembrane region" description="Helical" evidence="4">
    <location>
        <begin position="451"/>
        <end position="472"/>
    </location>
</feature>
<feature type="transmembrane region" description="Helical" evidence="4">
    <location>
        <begin position="622"/>
        <end position="641"/>
    </location>
</feature>
<evidence type="ECO:0000256" key="3">
    <source>
        <dbReference type="ARBA" id="ARBA00023136"/>
    </source>
</evidence>
<dbReference type="Pfam" id="PF04205">
    <property type="entry name" value="FMN_bind"/>
    <property type="match status" value="1"/>
</dbReference>
<proteinExistence type="predicted"/>
<dbReference type="GO" id="GO:0010181">
    <property type="term" value="F:FMN binding"/>
    <property type="evidence" value="ECO:0007669"/>
    <property type="project" value="InterPro"/>
</dbReference>
<organism evidence="6 7">
    <name type="scientific">Trinickia caryophylli</name>
    <name type="common">Paraburkholderia caryophylli</name>
    <dbReference type="NCBI Taxonomy" id="28094"/>
    <lineage>
        <taxon>Bacteria</taxon>
        <taxon>Pseudomonadati</taxon>
        <taxon>Pseudomonadota</taxon>
        <taxon>Betaproteobacteria</taxon>
        <taxon>Burkholderiales</taxon>
        <taxon>Burkholderiaceae</taxon>
        <taxon>Trinickia</taxon>
    </lineage>
</organism>
<gene>
    <name evidence="6" type="ORF">SAMN06295900_108124</name>
</gene>
<dbReference type="SMART" id="SM00900">
    <property type="entry name" value="FMN_bind"/>
    <property type="match status" value="1"/>
</dbReference>
<feature type="transmembrane region" description="Helical" evidence="4">
    <location>
        <begin position="530"/>
        <end position="561"/>
    </location>
</feature>
<dbReference type="PIRSF" id="PIRSF036354">
    <property type="entry name" value="NosR"/>
    <property type="match status" value="1"/>
</dbReference>
<dbReference type="PANTHER" id="PTHR30224:SF4">
    <property type="entry name" value="ELECTRON TRANSPORT PROTEIN YCCM-RELATED"/>
    <property type="match status" value="1"/>
</dbReference>
<dbReference type="OrthoDB" id="9806398at2"/>
<sequence>MIVPHPEPAASTRGRNVLPRLAAQLAQLARLALLALLALVGAVANAATIDTVYPQVRGYFPSATRFGEQSGTPPASPVFQGDTVLGYVFETKLVAPVPAYSGEPIDILVAIDREGRIVGTEVLEQHEPILLVGIPVQKLYDFVAHYIGHRVTDDIVVGGGGGPGSVSIDAISSATVTAMAVNQTIMDAALKVAVSRKLVAGEAAGQSHHSAAVRRDLYRPADWTQLTGNGAIRRLQLSGTQVIEAFKKLPDAKRASDSDSSEAVEAGAAPGGFTDLYYADITPPTVGRNLLGDTAYADLVKQMKPGDEAIAVMANGRYSFKGLGYVRGGIFDRLHVVQNNKLILFHDTDFAPLVDAQLPGMPAFSEMAIFFVRQSAGFEPGRPWTLQLLVRRQIGPLESIYTTFDAGYQMPAEYLDGPPPAAAQPRTGIFAEPGRGAPMWVKIWYRRRFEIAALVLGLSLLTAILVFQDWFARRPKLLERIRTGFLVYTVGFLGWYALAQLSVVNIFAFIGSVLHGFQWSTFLMDPLIFILWVFAAVAMLLIGRGVYCGWLCPFGALQALVNKLARHFKVKQFEVPMHIHERLWAIKYIVLLVLFGLSLQSINLAERYAEIEPFKTAIDLHFMRSWGFVLYAGILVAASAFTNKVYCRYVCPLGAGLAIGARMRLFDWLRRRRECGQPCQLCANECEVQAIDKAGKINHNECHHCLDCQVTYWNDRRCPPLVVQRKRNERPIEVPVVVERSKAASKPTPNRLDNAPQ</sequence>
<dbReference type="InterPro" id="IPR052378">
    <property type="entry name" value="NosR_regulator"/>
</dbReference>
<feature type="transmembrane region" description="Helical" evidence="4">
    <location>
        <begin position="582"/>
        <end position="602"/>
    </location>
</feature>
<dbReference type="GO" id="GO:0003677">
    <property type="term" value="F:DNA binding"/>
    <property type="evidence" value="ECO:0007669"/>
    <property type="project" value="InterPro"/>
</dbReference>
<feature type="transmembrane region" description="Helical" evidence="4">
    <location>
        <begin position="484"/>
        <end position="510"/>
    </location>
</feature>
<protein>
    <submittedName>
        <fullName evidence="6">NosR/NirI family transcriptional regulator, nitrous oxide reductase regulator</fullName>
    </submittedName>
</protein>
<reference evidence="7" key="1">
    <citation type="submission" date="2017-04" db="EMBL/GenBank/DDBJ databases">
        <authorList>
            <person name="Varghese N."/>
            <person name="Submissions S."/>
        </authorList>
    </citation>
    <scope>NUCLEOTIDE SEQUENCE [LARGE SCALE GENOMIC DNA]</scope>
    <source>
        <strain evidence="7">Ballard 720</strain>
    </source>
</reference>
<dbReference type="SUPFAM" id="SSF54862">
    <property type="entry name" value="4Fe-4S ferredoxins"/>
    <property type="match status" value="1"/>
</dbReference>
<dbReference type="Pfam" id="PF12801">
    <property type="entry name" value="Fer4_5"/>
    <property type="match status" value="2"/>
</dbReference>
<dbReference type="InterPro" id="IPR011399">
    <property type="entry name" value="NosR"/>
</dbReference>
<evidence type="ECO:0000256" key="1">
    <source>
        <dbReference type="ARBA" id="ARBA00004236"/>
    </source>
</evidence>
<evidence type="ECO:0000256" key="2">
    <source>
        <dbReference type="ARBA" id="ARBA00022475"/>
    </source>
</evidence>
<dbReference type="GeneID" id="95550290"/>
<dbReference type="RefSeq" id="WP_085228468.1">
    <property type="nucleotide sequence ID" value="NZ_BSQD01000010.1"/>
</dbReference>
<keyword evidence="7" id="KW-1185">Reference proteome</keyword>
<keyword evidence="4" id="KW-1133">Transmembrane helix</keyword>
<dbReference type="Proteomes" id="UP000192911">
    <property type="component" value="Unassembled WGS sequence"/>
</dbReference>
<dbReference type="InterPro" id="IPR017896">
    <property type="entry name" value="4Fe4S_Fe-S-bd"/>
</dbReference>
<evidence type="ECO:0000259" key="5">
    <source>
        <dbReference type="SMART" id="SM00900"/>
    </source>
</evidence>
<dbReference type="STRING" id="28094.SAMN06295900_108124"/>
<evidence type="ECO:0000313" key="7">
    <source>
        <dbReference type="Proteomes" id="UP000192911"/>
    </source>
</evidence>
<dbReference type="InterPro" id="IPR007329">
    <property type="entry name" value="FMN-bd"/>
</dbReference>
<dbReference type="GO" id="GO:0045893">
    <property type="term" value="P:positive regulation of DNA-templated transcription"/>
    <property type="evidence" value="ECO:0007669"/>
    <property type="project" value="InterPro"/>
</dbReference>
<dbReference type="GO" id="GO:0005886">
    <property type="term" value="C:plasma membrane"/>
    <property type="evidence" value="ECO:0007669"/>
    <property type="project" value="UniProtKB-SubCell"/>
</dbReference>
<evidence type="ECO:0000256" key="4">
    <source>
        <dbReference type="SAM" id="Phobius"/>
    </source>
</evidence>
<dbReference type="EMBL" id="FXAH01000008">
    <property type="protein sequence ID" value="SMF49093.1"/>
    <property type="molecule type" value="Genomic_DNA"/>
</dbReference>
<keyword evidence="3 4" id="KW-0472">Membrane</keyword>
<dbReference type="AlphaFoldDB" id="A0A1X7FB83"/>
<dbReference type="PANTHER" id="PTHR30224">
    <property type="entry name" value="ELECTRON TRANSPORT PROTEIN"/>
    <property type="match status" value="1"/>
</dbReference>
<name>A0A1X7FB83_TRICW</name>
<keyword evidence="2" id="KW-1003">Cell membrane</keyword>
<evidence type="ECO:0000313" key="6">
    <source>
        <dbReference type="EMBL" id="SMF49093.1"/>
    </source>
</evidence>
<keyword evidence="4" id="KW-0812">Transmembrane</keyword>
<comment type="subcellular location">
    <subcellularLocation>
        <location evidence="1">Cell membrane</location>
    </subcellularLocation>
</comment>
<feature type="domain" description="FMN-binding" evidence="5">
    <location>
        <begin position="99"/>
        <end position="192"/>
    </location>
</feature>
<accession>A0A1X7FB83</accession>